<dbReference type="GO" id="GO:0005840">
    <property type="term" value="C:ribosome"/>
    <property type="evidence" value="ECO:0007669"/>
    <property type="project" value="UniProtKB-KW"/>
</dbReference>
<dbReference type="Gene3D" id="2.40.50.140">
    <property type="entry name" value="Nucleic acid-binding proteins"/>
    <property type="match status" value="1"/>
</dbReference>
<dbReference type="FunFam" id="3.80.30.20:FF:000001">
    <property type="entry name" value="tRNA-2-methylthio-N(6)-dimethylallyladenosine synthase 2"/>
    <property type="match status" value="1"/>
</dbReference>
<evidence type="ECO:0000256" key="1">
    <source>
        <dbReference type="ARBA" id="ARBA00022485"/>
    </source>
</evidence>
<keyword evidence="7 8" id="KW-0411">Iron-sulfur</keyword>
<feature type="domain" description="Radical SAM core" evidence="10">
    <location>
        <begin position="138"/>
        <end position="368"/>
    </location>
</feature>
<keyword evidence="6 8" id="KW-0408">Iron</keyword>
<evidence type="ECO:0000256" key="8">
    <source>
        <dbReference type="HAMAP-Rule" id="MF_01865"/>
    </source>
</evidence>
<evidence type="ECO:0000256" key="4">
    <source>
        <dbReference type="ARBA" id="ARBA00022691"/>
    </source>
</evidence>
<dbReference type="GO" id="GO:0051539">
    <property type="term" value="F:4 iron, 4 sulfur cluster binding"/>
    <property type="evidence" value="ECO:0007669"/>
    <property type="project" value="UniProtKB-UniRule"/>
</dbReference>
<dbReference type="GO" id="GO:0035599">
    <property type="term" value="F:aspartic acid methylthiotransferase activity"/>
    <property type="evidence" value="ECO:0007669"/>
    <property type="project" value="TreeGrafter"/>
</dbReference>
<dbReference type="InterPro" id="IPR013848">
    <property type="entry name" value="Methylthiotransferase_N"/>
</dbReference>
<dbReference type="InterPro" id="IPR006638">
    <property type="entry name" value="Elp3/MiaA/NifB-like_rSAM"/>
</dbReference>
<evidence type="ECO:0000256" key="2">
    <source>
        <dbReference type="ARBA" id="ARBA00022490"/>
    </source>
</evidence>
<dbReference type="Pfam" id="PF04055">
    <property type="entry name" value="Radical_SAM"/>
    <property type="match status" value="1"/>
</dbReference>
<reference evidence="11 12" key="1">
    <citation type="journal article" date="2017" name="ISME J.">
        <title>Potential for microbial H2 and metal transformations associated with novel bacteria and archaea in deep terrestrial subsurface sediments.</title>
        <authorList>
            <person name="Hernsdorf A.W."/>
            <person name="Amano Y."/>
            <person name="Miyakawa K."/>
            <person name="Ise K."/>
            <person name="Suzuki Y."/>
            <person name="Anantharaman K."/>
            <person name="Probst A."/>
            <person name="Burstein D."/>
            <person name="Thomas B.C."/>
            <person name="Banfield J.F."/>
        </authorList>
    </citation>
    <scope>NUCLEOTIDE SEQUENCE [LARGE SCALE GENOMIC DNA]</scope>
    <source>
        <strain evidence="11">HGW-Wallbacteria-1</strain>
    </source>
</reference>
<dbReference type="CDD" id="cd01335">
    <property type="entry name" value="Radical_SAM"/>
    <property type="match status" value="1"/>
</dbReference>
<dbReference type="InterPro" id="IPR023404">
    <property type="entry name" value="rSAM_horseshoe"/>
</dbReference>
<dbReference type="InterPro" id="IPR012340">
    <property type="entry name" value="NA-bd_OB-fold"/>
</dbReference>
<keyword evidence="5 8" id="KW-0479">Metal-binding</keyword>
<feature type="binding site" evidence="8">
    <location>
        <position position="159"/>
    </location>
    <ligand>
        <name>[4Fe-4S] cluster</name>
        <dbReference type="ChEBI" id="CHEBI:49883"/>
        <label>2</label>
        <note>4Fe-4S-S-AdoMet</note>
    </ligand>
</feature>
<dbReference type="SFLD" id="SFLDS00029">
    <property type="entry name" value="Radical_SAM"/>
    <property type="match status" value="1"/>
</dbReference>
<evidence type="ECO:0000256" key="5">
    <source>
        <dbReference type="ARBA" id="ARBA00022723"/>
    </source>
</evidence>
<dbReference type="AlphaFoldDB" id="A0A2N1PR39"/>
<dbReference type="Gene3D" id="3.80.30.20">
    <property type="entry name" value="tm_1862 like domain"/>
    <property type="match status" value="1"/>
</dbReference>
<dbReference type="GO" id="GO:0103039">
    <property type="term" value="F:protein methylthiotransferase activity"/>
    <property type="evidence" value="ECO:0007669"/>
    <property type="project" value="UniProtKB-EC"/>
</dbReference>
<feature type="domain" description="MTTase N-terminal" evidence="9">
    <location>
        <begin position="1"/>
        <end position="117"/>
    </location>
</feature>
<feature type="binding site" evidence="8">
    <location>
        <position position="80"/>
    </location>
    <ligand>
        <name>[4Fe-4S] cluster</name>
        <dbReference type="ChEBI" id="CHEBI:49883"/>
        <label>1</label>
    </ligand>
</feature>
<evidence type="ECO:0000313" key="11">
    <source>
        <dbReference type="EMBL" id="PKK90811.1"/>
    </source>
</evidence>
<evidence type="ECO:0000256" key="6">
    <source>
        <dbReference type="ARBA" id="ARBA00023004"/>
    </source>
</evidence>
<dbReference type="InterPro" id="IPR005839">
    <property type="entry name" value="Methylthiotransferase"/>
</dbReference>
<evidence type="ECO:0000256" key="7">
    <source>
        <dbReference type="ARBA" id="ARBA00023014"/>
    </source>
</evidence>
<dbReference type="PANTHER" id="PTHR43837:SF1">
    <property type="entry name" value="RIBOSOMAL PROTEIN US12 METHYLTHIOTRANSFERASE RIMO"/>
    <property type="match status" value="1"/>
</dbReference>
<feature type="binding site" evidence="8">
    <location>
        <position position="152"/>
    </location>
    <ligand>
        <name>[4Fe-4S] cluster</name>
        <dbReference type="ChEBI" id="CHEBI:49883"/>
        <label>2</label>
        <note>4Fe-4S-S-AdoMet</note>
    </ligand>
</feature>
<name>A0A2N1PR39_9BACT</name>
<dbReference type="EMBL" id="PGXC01000004">
    <property type="protein sequence ID" value="PKK90811.1"/>
    <property type="molecule type" value="Genomic_DNA"/>
</dbReference>
<dbReference type="SFLD" id="SFLDF00274">
    <property type="entry name" value="ribosomal_protein_S12_methylth"/>
    <property type="match status" value="1"/>
</dbReference>
<protein>
    <recommendedName>
        <fullName evidence="8">Ribosomal protein uS12 methylthiotransferase RimO</fullName>
        <shortName evidence="8">uS12 MTTase</shortName>
        <shortName evidence="8">uS12 methylthiotransferase</shortName>
        <ecNumber evidence="8">2.8.4.4</ecNumber>
    </recommendedName>
    <alternativeName>
        <fullName evidence="8">Ribosomal protein uS12 (aspartate-C(3))-methylthiotransferase</fullName>
    </alternativeName>
    <alternativeName>
        <fullName evidence="8">Ribosome maturation factor RimO</fullName>
    </alternativeName>
</protein>
<comment type="catalytic activity">
    <reaction evidence="8">
        <text>L-aspartate(89)-[ribosomal protein uS12]-hydrogen + (sulfur carrier)-SH + AH2 + 2 S-adenosyl-L-methionine = 3-methylsulfanyl-L-aspartate(89)-[ribosomal protein uS12]-hydrogen + (sulfur carrier)-H + 5'-deoxyadenosine + L-methionine + A + S-adenosyl-L-homocysteine + 2 H(+)</text>
        <dbReference type="Rhea" id="RHEA:37087"/>
        <dbReference type="Rhea" id="RHEA-COMP:10460"/>
        <dbReference type="Rhea" id="RHEA-COMP:10461"/>
        <dbReference type="Rhea" id="RHEA-COMP:14737"/>
        <dbReference type="Rhea" id="RHEA-COMP:14739"/>
        <dbReference type="ChEBI" id="CHEBI:13193"/>
        <dbReference type="ChEBI" id="CHEBI:15378"/>
        <dbReference type="ChEBI" id="CHEBI:17319"/>
        <dbReference type="ChEBI" id="CHEBI:17499"/>
        <dbReference type="ChEBI" id="CHEBI:29917"/>
        <dbReference type="ChEBI" id="CHEBI:29961"/>
        <dbReference type="ChEBI" id="CHEBI:57844"/>
        <dbReference type="ChEBI" id="CHEBI:57856"/>
        <dbReference type="ChEBI" id="CHEBI:59789"/>
        <dbReference type="ChEBI" id="CHEBI:64428"/>
        <dbReference type="ChEBI" id="CHEBI:73599"/>
        <dbReference type="EC" id="2.8.4.4"/>
    </reaction>
</comment>
<dbReference type="InterPro" id="IPR020612">
    <property type="entry name" value="Methylthiotransferase_CS"/>
</dbReference>
<dbReference type="SUPFAM" id="SSF102114">
    <property type="entry name" value="Radical SAM enzymes"/>
    <property type="match status" value="1"/>
</dbReference>
<dbReference type="InterPro" id="IPR005840">
    <property type="entry name" value="Ribosomal_uS12_MeSTrfase_RimO"/>
</dbReference>
<feature type="binding site" evidence="8">
    <location>
        <position position="156"/>
    </location>
    <ligand>
        <name>[4Fe-4S] cluster</name>
        <dbReference type="ChEBI" id="CHEBI:49883"/>
        <label>2</label>
        <note>4Fe-4S-S-AdoMet</note>
    </ligand>
</feature>
<comment type="subcellular location">
    <subcellularLocation>
        <location evidence="8">Cytoplasm</location>
    </subcellularLocation>
</comment>
<dbReference type="NCBIfam" id="TIGR00089">
    <property type="entry name" value="MiaB/RimO family radical SAM methylthiotransferase"/>
    <property type="match status" value="1"/>
</dbReference>
<proteinExistence type="inferred from homology"/>
<comment type="caution">
    <text evidence="11">The sequence shown here is derived from an EMBL/GenBank/DDBJ whole genome shotgun (WGS) entry which is preliminary data.</text>
</comment>
<keyword evidence="4 8" id="KW-0949">S-adenosyl-L-methionine</keyword>
<dbReference type="PANTHER" id="PTHR43837">
    <property type="entry name" value="RIBOSOMAL PROTEIN S12 METHYLTHIOTRANSFERASE RIMO"/>
    <property type="match status" value="1"/>
</dbReference>
<gene>
    <name evidence="8 11" type="primary">rimO</name>
    <name evidence="11" type="ORF">CVV64_07995</name>
</gene>
<dbReference type="PROSITE" id="PS51449">
    <property type="entry name" value="MTTASE_N"/>
    <property type="match status" value="1"/>
</dbReference>
<dbReference type="GO" id="GO:0006400">
    <property type="term" value="P:tRNA modification"/>
    <property type="evidence" value="ECO:0007669"/>
    <property type="project" value="InterPro"/>
</dbReference>
<comment type="similarity">
    <text evidence="8">Belongs to the methylthiotransferase family. RimO subfamily.</text>
</comment>
<evidence type="ECO:0000256" key="3">
    <source>
        <dbReference type="ARBA" id="ARBA00022679"/>
    </source>
</evidence>
<keyword evidence="3 8" id="KW-0808">Transferase</keyword>
<dbReference type="Proteomes" id="UP000233256">
    <property type="component" value="Unassembled WGS sequence"/>
</dbReference>
<dbReference type="HAMAP" id="MF_01865">
    <property type="entry name" value="MTTase_RimO"/>
    <property type="match status" value="1"/>
</dbReference>
<dbReference type="InterPro" id="IPR058240">
    <property type="entry name" value="rSAM_sf"/>
</dbReference>
<dbReference type="Gene3D" id="3.40.50.12160">
    <property type="entry name" value="Methylthiotransferase, N-terminal domain"/>
    <property type="match status" value="1"/>
</dbReference>
<dbReference type="InterPro" id="IPR007197">
    <property type="entry name" value="rSAM"/>
</dbReference>
<keyword evidence="11" id="KW-0687">Ribonucleoprotein</keyword>
<dbReference type="NCBIfam" id="TIGR01125">
    <property type="entry name" value="30S ribosomal protein S12 methylthiotransferase RimO"/>
    <property type="match status" value="1"/>
</dbReference>
<dbReference type="SFLD" id="SFLDG01061">
    <property type="entry name" value="methylthiotransferase"/>
    <property type="match status" value="1"/>
</dbReference>
<feature type="binding site" evidence="8">
    <location>
        <position position="46"/>
    </location>
    <ligand>
        <name>[4Fe-4S] cluster</name>
        <dbReference type="ChEBI" id="CHEBI:49883"/>
        <label>1</label>
    </ligand>
</feature>
<comment type="cofactor">
    <cofactor evidence="8">
        <name>[4Fe-4S] cluster</name>
        <dbReference type="ChEBI" id="CHEBI:49883"/>
    </cofactor>
    <text evidence="8">Binds 2 [4Fe-4S] clusters. One cluster is coordinated with 3 cysteines and an exchangeable S-adenosyl-L-methionine.</text>
</comment>
<dbReference type="GO" id="GO:0005829">
    <property type="term" value="C:cytosol"/>
    <property type="evidence" value="ECO:0007669"/>
    <property type="project" value="TreeGrafter"/>
</dbReference>
<comment type="function">
    <text evidence="8">Catalyzes the methylthiolation of an aspartic acid residue of ribosomal protein uS12.</text>
</comment>
<dbReference type="EC" id="2.8.4.4" evidence="8"/>
<dbReference type="InterPro" id="IPR038135">
    <property type="entry name" value="Methylthiotransferase_N_sf"/>
</dbReference>
<dbReference type="Pfam" id="PF00919">
    <property type="entry name" value="UPF0004"/>
    <property type="match status" value="1"/>
</dbReference>
<dbReference type="GO" id="GO:0046872">
    <property type="term" value="F:metal ion binding"/>
    <property type="evidence" value="ECO:0007669"/>
    <property type="project" value="UniProtKB-KW"/>
</dbReference>
<evidence type="ECO:0000259" key="9">
    <source>
        <dbReference type="PROSITE" id="PS51449"/>
    </source>
</evidence>
<evidence type="ECO:0000313" key="12">
    <source>
        <dbReference type="Proteomes" id="UP000233256"/>
    </source>
</evidence>
<keyword evidence="2 8" id="KW-0963">Cytoplasm</keyword>
<dbReference type="PROSITE" id="PS51918">
    <property type="entry name" value="RADICAL_SAM"/>
    <property type="match status" value="1"/>
</dbReference>
<dbReference type="InterPro" id="IPR002792">
    <property type="entry name" value="TRAM_dom"/>
</dbReference>
<keyword evidence="1 8" id="KW-0004">4Fe-4S</keyword>
<dbReference type="PROSITE" id="PS01278">
    <property type="entry name" value="MTTASE_RADICAL"/>
    <property type="match status" value="1"/>
</dbReference>
<dbReference type="Pfam" id="PF18693">
    <property type="entry name" value="TRAM_2"/>
    <property type="match status" value="1"/>
</dbReference>
<organism evidence="11 12">
    <name type="scientific">Candidatus Wallbacteria bacterium HGW-Wallbacteria-1</name>
    <dbReference type="NCBI Taxonomy" id="2013854"/>
    <lineage>
        <taxon>Bacteria</taxon>
        <taxon>Candidatus Walliibacteriota</taxon>
    </lineage>
</organism>
<dbReference type="SFLD" id="SFLDG01082">
    <property type="entry name" value="B12-binding_domain_containing"/>
    <property type="match status" value="1"/>
</dbReference>
<sequence>MKIFFQSLGCPKNQVDSELMLHSLIGGGHLMVDEPDGADLAIVNTCCFIEEATQETIDTITELLELKARGMLGSVVVAGCFVGRYREELMNLLPDVDLFTGPGTGDKLASLIEGLKTNSSPRYFFPEKPIIEGPRVLANSAAMAYLRISEGCSRHCTYCVIPSIRGSLMSREPESIVSEARSLAGQGVKELVIIAEDSSAYGSDLPQNPKLSDLLAQLDKIEGIEWIRLLYLYPEGVTPELISVIKKSSRILPYLDIPFQHASPKILRLMGRNSKPGDNLELITRLRTELPELIIRSSFITGFPGETKKDFLTLRQFIENGEIDRVGVFEYSREDGTPAADFPCQTRKSTREARRCELMEMAAEMSLAKNKKLIGKKINAIVEGALGHGLMSGRIWSQAPTIDGNIEINGASPDDIDSIICVEITEADYYDLKGRKITSQPMK</sequence>
<evidence type="ECO:0000259" key="10">
    <source>
        <dbReference type="PROSITE" id="PS51918"/>
    </source>
</evidence>
<keyword evidence="11" id="KW-0689">Ribosomal protein</keyword>
<accession>A0A2N1PR39</accession>
<feature type="binding site" evidence="8">
    <location>
        <position position="10"/>
    </location>
    <ligand>
        <name>[4Fe-4S] cluster</name>
        <dbReference type="ChEBI" id="CHEBI:49883"/>
        <label>1</label>
    </ligand>
</feature>
<dbReference type="SMART" id="SM00729">
    <property type="entry name" value="Elp3"/>
    <property type="match status" value="1"/>
</dbReference>